<dbReference type="Gene3D" id="2.160.20.10">
    <property type="entry name" value="Single-stranded right-handed beta-helix, Pectin lyase-like"/>
    <property type="match status" value="1"/>
</dbReference>
<comment type="caution">
    <text evidence="2">The sequence shown here is derived from an EMBL/GenBank/DDBJ whole genome shotgun (WGS) entry which is preliminary data.</text>
</comment>
<dbReference type="InterPro" id="IPR012334">
    <property type="entry name" value="Pectin_lyas_fold"/>
</dbReference>
<evidence type="ECO:0000313" key="3">
    <source>
        <dbReference type="Proteomes" id="UP000218164"/>
    </source>
</evidence>
<evidence type="ECO:0000259" key="1">
    <source>
        <dbReference type="Pfam" id="PF13229"/>
    </source>
</evidence>
<dbReference type="AlphaFoldDB" id="A0A2A2HUI3"/>
<evidence type="ECO:0000313" key="2">
    <source>
        <dbReference type="EMBL" id="PAV12968.1"/>
    </source>
</evidence>
<dbReference type="InterPro" id="IPR006626">
    <property type="entry name" value="PbH1"/>
</dbReference>
<feature type="domain" description="Right handed beta helix" evidence="1">
    <location>
        <begin position="110"/>
        <end position="266"/>
    </location>
</feature>
<proteinExistence type="predicted"/>
<dbReference type="SMART" id="SM00710">
    <property type="entry name" value="PbH1"/>
    <property type="match status" value="4"/>
</dbReference>
<protein>
    <recommendedName>
        <fullName evidence="1">Right handed beta helix domain-containing protein</fullName>
    </recommendedName>
</protein>
<dbReference type="Proteomes" id="UP000218164">
    <property type="component" value="Unassembled WGS sequence"/>
</dbReference>
<dbReference type="EMBL" id="LMVP01000146">
    <property type="protein sequence ID" value="PAV12968.1"/>
    <property type="molecule type" value="Genomic_DNA"/>
</dbReference>
<gene>
    <name evidence="2" type="ORF">ASJ81_04375</name>
</gene>
<dbReference type="RefSeq" id="WP_095644162.1">
    <property type="nucleotide sequence ID" value="NZ_LMVP01000146.1"/>
</dbReference>
<name>A0A2A2HUI3_9EURY</name>
<keyword evidence="3" id="KW-1185">Reference proteome</keyword>
<dbReference type="InterPro" id="IPR011050">
    <property type="entry name" value="Pectin_lyase_fold/virulence"/>
</dbReference>
<dbReference type="InterPro" id="IPR039448">
    <property type="entry name" value="Beta_helix"/>
</dbReference>
<organism evidence="2 3">
    <name type="scientific">Methanosarcina spelaei</name>
    <dbReference type="NCBI Taxonomy" id="1036679"/>
    <lineage>
        <taxon>Archaea</taxon>
        <taxon>Methanobacteriati</taxon>
        <taxon>Methanobacteriota</taxon>
        <taxon>Stenosarchaea group</taxon>
        <taxon>Methanomicrobia</taxon>
        <taxon>Methanosarcinales</taxon>
        <taxon>Methanosarcinaceae</taxon>
        <taxon>Methanosarcina</taxon>
    </lineage>
</organism>
<sequence length="300" mass="32746">MSILYVEPGQENSIIQDEINDAKPGDTVYIHAGTYVLDDRLIMKSGIKLQGESCEKTIFQGEENTGGARGGKESNGWIYCDGISNFEICGLKFISTATGVGDGGHGETRNCILLKKCSDVQIHNLNFQRYLYNDGITCKGGNNVIISNCLSSSVGHDFVEFLGGTTNSKVSNCKIDVQTNTGIRLDNASNCLIEYCTIYDDTHSGWCAIEIEDIQTNNMIDHCIIRNMHGSTGNAAIQYVHASGSLKVQNCVMWDCPGGWTKDGSSKIVTKMVNNKLGATPQDESYWVKQGYGYGAKVEE</sequence>
<dbReference type="Pfam" id="PF13229">
    <property type="entry name" value="Beta_helix"/>
    <property type="match status" value="1"/>
</dbReference>
<reference evidence="2 3" key="1">
    <citation type="journal article" date="2017" name="BMC Genomics">
        <title>Genomic analysis of methanogenic archaea reveals a shift towards energy conservation.</title>
        <authorList>
            <person name="Gilmore S.P."/>
            <person name="Henske J.K."/>
            <person name="Sexton J.A."/>
            <person name="Solomon K.V."/>
            <person name="Seppala S."/>
            <person name="Yoo J.I."/>
            <person name="Huyett L.M."/>
            <person name="Pressman A."/>
            <person name="Cogan J.Z."/>
            <person name="Kivenson V."/>
            <person name="Peng X."/>
            <person name="Tan Y."/>
            <person name="Valentine D.L."/>
            <person name="O'Malley M.A."/>
        </authorList>
    </citation>
    <scope>NUCLEOTIDE SEQUENCE [LARGE SCALE GENOMIC DNA]</scope>
    <source>
        <strain evidence="2 3">MC-15</strain>
    </source>
</reference>
<dbReference type="SUPFAM" id="SSF51126">
    <property type="entry name" value="Pectin lyase-like"/>
    <property type="match status" value="1"/>
</dbReference>
<accession>A0A2A2HUI3</accession>